<keyword evidence="5" id="KW-0804">Transcription</keyword>
<dbReference type="InterPro" id="IPR039425">
    <property type="entry name" value="RNA_pol_sigma-70-like"/>
</dbReference>
<dbReference type="InterPro" id="IPR013249">
    <property type="entry name" value="RNA_pol_sigma70_r4_t2"/>
</dbReference>
<dbReference type="InterPro" id="IPR013325">
    <property type="entry name" value="RNA_pol_sigma_r2"/>
</dbReference>
<dbReference type="Pfam" id="PF08281">
    <property type="entry name" value="Sigma70_r4_2"/>
    <property type="match status" value="1"/>
</dbReference>
<keyword evidence="4" id="KW-0238">DNA-binding</keyword>
<feature type="domain" description="RNA polymerase sigma factor 70 region 4 type 2" evidence="7">
    <location>
        <begin position="133"/>
        <end position="184"/>
    </location>
</feature>
<dbReference type="Proteomes" id="UP000306509">
    <property type="component" value="Unassembled WGS sequence"/>
</dbReference>
<dbReference type="InterPro" id="IPR013324">
    <property type="entry name" value="RNA_pol_sigma_r3/r4-like"/>
</dbReference>
<evidence type="ECO:0000256" key="5">
    <source>
        <dbReference type="ARBA" id="ARBA00023163"/>
    </source>
</evidence>
<dbReference type="Gene3D" id="1.10.10.10">
    <property type="entry name" value="Winged helix-like DNA-binding domain superfamily/Winged helix DNA-binding domain"/>
    <property type="match status" value="1"/>
</dbReference>
<dbReference type="PANTHER" id="PTHR43133:SF8">
    <property type="entry name" value="RNA POLYMERASE SIGMA FACTOR HI_1459-RELATED"/>
    <property type="match status" value="1"/>
</dbReference>
<keyword evidence="2" id="KW-0805">Transcription regulation</keyword>
<dbReference type="Pfam" id="PF04542">
    <property type="entry name" value="Sigma70_r2"/>
    <property type="match status" value="1"/>
</dbReference>
<comment type="caution">
    <text evidence="8">The sequence shown here is derived from an EMBL/GenBank/DDBJ whole genome shotgun (WGS) entry which is preliminary data.</text>
</comment>
<evidence type="ECO:0000259" key="6">
    <source>
        <dbReference type="Pfam" id="PF04542"/>
    </source>
</evidence>
<dbReference type="InterPro" id="IPR007627">
    <property type="entry name" value="RNA_pol_sigma70_r2"/>
</dbReference>
<dbReference type="OrthoDB" id="1918609at2"/>
<dbReference type="SUPFAM" id="SSF88659">
    <property type="entry name" value="Sigma3 and sigma4 domains of RNA polymerase sigma factors"/>
    <property type="match status" value="1"/>
</dbReference>
<dbReference type="PANTHER" id="PTHR43133">
    <property type="entry name" value="RNA POLYMERASE ECF-TYPE SIGMA FACTO"/>
    <property type="match status" value="1"/>
</dbReference>
<proteinExistence type="inferred from homology"/>
<organism evidence="8 9">
    <name type="scientific">Robinsoniella peoriensis</name>
    <dbReference type="NCBI Taxonomy" id="180332"/>
    <lineage>
        <taxon>Bacteria</taxon>
        <taxon>Bacillati</taxon>
        <taxon>Bacillota</taxon>
        <taxon>Clostridia</taxon>
        <taxon>Lachnospirales</taxon>
        <taxon>Lachnospiraceae</taxon>
        <taxon>Robinsoniella</taxon>
    </lineage>
</organism>
<dbReference type="SUPFAM" id="SSF88946">
    <property type="entry name" value="Sigma2 domain of RNA polymerase sigma factors"/>
    <property type="match status" value="1"/>
</dbReference>
<evidence type="ECO:0000256" key="3">
    <source>
        <dbReference type="ARBA" id="ARBA00023082"/>
    </source>
</evidence>
<dbReference type="STRING" id="180332.GCA_000797495_05040"/>
<dbReference type="RefSeq" id="WP_027296269.1">
    <property type="nucleotide sequence ID" value="NZ_CABMJZ010000022.1"/>
</dbReference>
<evidence type="ECO:0000259" key="7">
    <source>
        <dbReference type="Pfam" id="PF08281"/>
    </source>
</evidence>
<feature type="domain" description="RNA polymerase sigma-70 region 2" evidence="6">
    <location>
        <begin position="43"/>
        <end position="106"/>
    </location>
</feature>
<dbReference type="GO" id="GO:0016987">
    <property type="term" value="F:sigma factor activity"/>
    <property type="evidence" value="ECO:0007669"/>
    <property type="project" value="UniProtKB-KW"/>
</dbReference>
<evidence type="ECO:0000256" key="2">
    <source>
        <dbReference type="ARBA" id="ARBA00023015"/>
    </source>
</evidence>
<evidence type="ECO:0000256" key="4">
    <source>
        <dbReference type="ARBA" id="ARBA00023125"/>
    </source>
</evidence>
<gene>
    <name evidence="8" type="primary">sigX</name>
    <name evidence="8" type="ORF">DSM106044_02499</name>
</gene>
<dbReference type="NCBIfam" id="TIGR02937">
    <property type="entry name" value="sigma70-ECF"/>
    <property type="match status" value="1"/>
</dbReference>
<reference evidence="8 9" key="1">
    <citation type="journal article" date="2019" name="Anaerobe">
        <title>Detection of Robinsoniella peoriensis in multiple bone samples of a trauma patient.</title>
        <authorList>
            <person name="Schrottner P."/>
            <person name="Hartwich K."/>
            <person name="Bunk B."/>
            <person name="Schober I."/>
            <person name="Helbig S."/>
            <person name="Rudolph W.W."/>
            <person name="Gunzer F."/>
        </authorList>
    </citation>
    <scope>NUCLEOTIDE SEQUENCE [LARGE SCALE GENOMIC DNA]</scope>
    <source>
        <strain evidence="8 9">DSM 106044</strain>
    </source>
</reference>
<evidence type="ECO:0000313" key="9">
    <source>
        <dbReference type="Proteomes" id="UP000306509"/>
    </source>
</evidence>
<accession>A0A4U8Q776</accession>
<name>A0A4U8Q776_9FIRM</name>
<dbReference type="GO" id="GO:0006352">
    <property type="term" value="P:DNA-templated transcription initiation"/>
    <property type="evidence" value="ECO:0007669"/>
    <property type="project" value="InterPro"/>
</dbReference>
<evidence type="ECO:0000313" key="8">
    <source>
        <dbReference type="EMBL" id="TLD00667.1"/>
    </source>
</evidence>
<keyword evidence="9" id="KW-1185">Reference proteome</keyword>
<keyword evidence="3" id="KW-0731">Sigma factor</keyword>
<evidence type="ECO:0000256" key="1">
    <source>
        <dbReference type="ARBA" id="ARBA00010641"/>
    </source>
</evidence>
<comment type="similarity">
    <text evidence="1">Belongs to the sigma-70 factor family. ECF subfamily.</text>
</comment>
<dbReference type="Gene3D" id="1.10.1740.10">
    <property type="match status" value="1"/>
</dbReference>
<dbReference type="InterPro" id="IPR014284">
    <property type="entry name" value="RNA_pol_sigma-70_dom"/>
</dbReference>
<dbReference type="AlphaFoldDB" id="A0A4U8Q776"/>
<dbReference type="InterPro" id="IPR036388">
    <property type="entry name" value="WH-like_DNA-bd_sf"/>
</dbReference>
<sequence length="193" mass="22476">MILFCLIPEEQNENQRLGQIVKEELFIQIAEGDMQALETMYYQTYKAVYGFILSILKNQYDAEDILQETYIKIKTGAHLYKPQGKPLAWIFTIARNLSYMKIRKDKNTQTSPYEELENMLDFSAVEDKENKLLLEAAFSILGDEERQIIILHANTGMKHREIAALLKLPLSTVLSKYNRGMKKLRNYIEGRMS</sequence>
<protein>
    <submittedName>
        <fullName evidence="8">RNA polymerase sigma factor SigX</fullName>
    </submittedName>
</protein>
<dbReference type="GO" id="GO:0003677">
    <property type="term" value="F:DNA binding"/>
    <property type="evidence" value="ECO:0007669"/>
    <property type="project" value="UniProtKB-KW"/>
</dbReference>
<dbReference type="EMBL" id="QGQD01000051">
    <property type="protein sequence ID" value="TLD00667.1"/>
    <property type="molecule type" value="Genomic_DNA"/>
</dbReference>